<dbReference type="Pfam" id="PF11901">
    <property type="entry name" value="DM9"/>
    <property type="match status" value="1"/>
</dbReference>
<name>A0AAV8YXG3_9CUCU</name>
<dbReference type="AlphaFoldDB" id="A0AAV8YXG3"/>
<dbReference type="PANTHER" id="PTHR31649">
    <property type="entry name" value="AGAP009604-PA"/>
    <property type="match status" value="1"/>
</dbReference>
<dbReference type="SMART" id="SM00696">
    <property type="entry name" value="DM9"/>
    <property type="match status" value="1"/>
</dbReference>
<dbReference type="Proteomes" id="UP001162162">
    <property type="component" value="Unassembled WGS sequence"/>
</dbReference>
<keyword evidence="2" id="KW-1185">Reference proteome</keyword>
<proteinExistence type="predicted"/>
<dbReference type="EMBL" id="JAPWTK010000029">
    <property type="protein sequence ID" value="KAJ8956524.1"/>
    <property type="molecule type" value="Genomic_DNA"/>
</dbReference>
<organism evidence="1 2">
    <name type="scientific">Aromia moschata</name>
    <dbReference type="NCBI Taxonomy" id="1265417"/>
    <lineage>
        <taxon>Eukaryota</taxon>
        <taxon>Metazoa</taxon>
        <taxon>Ecdysozoa</taxon>
        <taxon>Arthropoda</taxon>
        <taxon>Hexapoda</taxon>
        <taxon>Insecta</taxon>
        <taxon>Pterygota</taxon>
        <taxon>Neoptera</taxon>
        <taxon>Endopterygota</taxon>
        <taxon>Coleoptera</taxon>
        <taxon>Polyphaga</taxon>
        <taxon>Cucujiformia</taxon>
        <taxon>Chrysomeloidea</taxon>
        <taxon>Cerambycidae</taxon>
        <taxon>Cerambycinae</taxon>
        <taxon>Callichromatini</taxon>
        <taxon>Aromia</taxon>
    </lineage>
</organism>
<evidence type="ECO:0000313" key="2">
    <source>
        <dbReference type="Proteomes" id="UP001162162"/>
    </source>
</evidence>
<accession>A0AAV8YXG3</accession>
<protein>
    <submittedName>
        <fullName evidence="1">Uncharacterized protein</fullName>
    </submittedName>
</protein>
<comment type="caution">
    <text evidence="1">The sequence shown here is derived from an EMBL/GenBank/DDBJ whole genome shotgun (WGS) entry which is preliminary data.</text>
</comment>
<dbReference type="InterPro" id="IPR006616">
    <property type="entry name" value="DM9_repeat"/>
</dbReference>
<sequence>MAEYGYKPEFQPQPTYPRGVPCSLKCCNPTNEVFKPPIYCVLPPGYSSYVQPPTTFRPIHPIDENRVKAYYWVDTHAWGGIPSTALHGGVDIDGEQIYVGRGYHEGNWLPAKVIPGRNIAYVSYEGKEYHKDTFQVLCEQRFDWVTNHGGFVPPGAVEGVGLLMEKYCISEGYTMKAPELLERFNQATVFATYLSMGRNYLLKTMKSSFSGDKKCKM</sequence>
<evidence type="ECO:0000313" key="1">
    <source>
        <dbReference type="EMBL" id="KAJ8956524.1"/>
    </source>
</evidence>
<reference evidence="1" key="1">
    <citation type="journal article" date="2023" name="Insect Mol. Biol.">
        <title>Genome sequencing provides insights into the evolution of gene families encoding plant cell wall-degrading enzymes in longhorned beetles.</title>
        <authorList>
            <person name="Shin N.R."/>
            <person name="Okamura Y."/>
            <person name="Kirsch R."/>
            <person name="Pauchet Y."/>
        </authorList>
    </citation>
    <scope>NUCLEOTIDE SEQUENCE</scope>
    <source>
        <strain evidence="1">AMC_N1</strain>
    </source>
</reference>
<gene>
    <name evidence="1" type="ORF">NQ318_019244</name>
</gene>
<dbReference type="PANTHER" id="PTHR31649:SF10">
    <property type="entry name" value="IP19903P-RELATED"/>
    <property type="match status" value="1"/>
</dbReference>